<protein>
    <submittedName>
        <fullName evidence="1">Uncharacterized protein</fullName>
    </submittedName>
</protein>
<dbReference type="OrthoDB" id="10261522at2759"/>
<reference evidence="1 2" key="1">
    <citation type="submission" date="2019-03" db="EMBL/GenBank/DDBJ databases">
        <title>Draft genome sequence of Xylaria hypoxylon DSM 108379, a ubiquitous saprotrophic-parasitic fungi on hardwood.</title>
        <authorList>
            <person name="Buettner E."/>
            <person name="Leonhardt S."/>
            <person name="Gebauer A.M."/>
            <person name="Liers C."/>
            <person name="Hofrichter M."/>
            <person name="Kellner H."/>
        </authorList>
    </citation>
    <scope>NUCLEOTIDE SEQUENCE [LARGE SCALE GENOMIC DNA]</scope>
    <source>
        <strain evidence="1 2">DSM 108379</strain>
    </source>
</reference>
<dbReference type="FunFam" id="3.90.79.10:FF:000019">
    <property type="entry name" value="Thiamin pyrophosphokinase, putative"/>
    <property type="match status" value="1"/>
</dbReference>
<dbReference type="Gene3D" id="3.90.79.10">
    <property type="entry name" value="Nucleoside Triphosphate Pyrophosphohydrolase"/>
    <property type="match status" value="1"/>
</dbReference>
<dbReference type="InterPro" id="IPR015797">
    <property type="entry name" value="NUDIX_hydrolase-like_dom_sf"/>
</dbReference>
<gene>
    <name evidence="1" type="ORF">E0Z10_g8324</name>
</gene>
<dbReference type="EMBL" id="SKBN01000221">
    <property type="protein sequence ID" value="TGJ80436.1"/>
    <property type="molecule type" value="Genomic_DNA"/>
</dbReference>
<sequence>MGRSTVRKSYLPIVQNADNSCAPQSSFPYDRDPLEIYYQLLLAGDPKPHGYLRPETVAKMPWTSSFQISHEHPRTVTVLDSSQGCNSAVTFTAAFKELVDACIAQDTFRLIAKKHSEPFTILSYPTSRSDGGSVGAGIVTMERFAAPLFGILLQGAHMIAYVRSRATEDDCGVISGLWIPRRAKHLFSSPNMLDATVAGGIAAGTTALETIIKEAGEEASLGPELVRTRVRSTGLLTYVSSTDAIHGWLGESGLLCPGIVYTYDMELPVDVIPKPHDGEVGSYSLMSVGDVQAALLNNEFKPDAAVVVVDFLIRHGVITAENERNFIRINEHIHRRLPFRVAEG</sequence>
<accession>A0A4Z0YSF0</accession>
<evidence type="ECO:0000313" key="2">
    <source>
        <dbReference type="Proteomes" id="UP000297716"/>
    </source>
</evidence>
<keyword evidence="2" id="KW-1185">Reference proteome</keyword>
<comment type="caution">
    <text evidence="1">The sequence shown here is derived from an EMBL/GenBank/DDBJ whole genome shotgun (WGS) entry which is preliminary data.</text>
</comment>
<dbReference type="GO" id="GO:0044715">
    <property type="term" value="F:8-oxo-dGDP phosphatase activity"/>
    <property type="evidence" value="ECO:0007669"/>
    <property type="project" value="UniProtKB-ARBA"/>
</dbReference>
<name>A0A4Z0YSF0_9PEZI</name>
<proteinExistence type="predicted"/>
<dbReference type="SUPFAM" id="SSF55811">
    <property type="entry name" value="Nudix"/>
    <property type="match status" value="1"/>
</dbReference>
<evidence type="ECO:0000313" key="1">
    <source>
        <dbReference type="EMBL" id="TGJ80436.1"/>
    </source>
</evidence>
<dbReference type="PANTHER" id="PTHR13622:SF8">
    <property type="entry name" value="THIAMIN PYROPHOSPHOKINASE 1"/>
    <property type="match status" value="1"/>
</dbReference>
<organism evidence="1 2">
    <name type="scientific">Xylaria hypoxylon</name>
    <dbReference type="NCBI Taxonomy" id="37992"/>
    <lineage>
        <taxon>Eukaryota</taxon>
        <taxon>Fungi</taxon>
        <taxon>Dikarya</taxon>
        <taxon>Ascomycota</taxon>
        <taxon>Pezizomycotina</taxon>
        <taxon>Sordariomycetes</taxon>
        <taxon>Xylariomycetidae</taxon>
        <taxon>Xylariales</taxon>
        <taxon>Xylariaceae</taxon>
        <taxon>Xylaria</taxon>
    </lineage>
</organism>
<dbReference type="PANTHER" id="PTHR13622">
    <property type="entry name" value="THIAMIN PYROPHOSPHOKINASE"/>
    <property type="match status" value="1"/>
</dbReference>
<dbReference type="STRING" id="37992.A0A4Z0YSF0"/>
<dbReference type="CDD" id="cd03676">
    <property type="entry name" value="NUDIX_Tnr3_like"/>
    <property type="match status" value="1"/>
</dbReference>
<dbReference type="AlphaFoldDB" id="A0A4Z0YSF0"/>
<dbReference type="Proteomes" id="UP000297716">
    <property type="component" value="Unassembled WGS sequence"/>
</dbReference>